<protein>
    <recommendedName>
        <fullName evidence="4">Lipoprotein</fullName>
    </recommendedName>
</protein>
<feature type="chain" id="PRO_5039458351" description="Lipoprotein" evidence="1">
    <location>
        <begin position="24"/>
        <end position="135"/>
    </location>
</feature>
<keyword evidence="1" id="KW-0732">Signal</keyword>
<accession>A0A918EKW7</accession>
<dbReference type="EMBL" id="BMSV01000005">
    <property type="protein sequence ID" value="GGQ08806.1"/>
    <property type="molecule type" value="Genomic_DNA"/>
</dbReference>
<dbReference type="RefSeq" id="WP_189533724.1">
    <property type="nucleotide sequence ID" value="NZ_BMSV01000005.1"/>
</dbReference>
<reference evidence="2" key="2">
    <citation type="submission" date="2020-09" db="EMBL/GenBank/DDBJ databases">
        <authorList>
            <person name="Sun Q."/>
            <person name="Ohkuma M."/>
        </authorList>
    </citation>
    <scope>NUCLEOTIDE SEQUENCE</scope>
    <source>
        <strain evidence="2">JCM 4335</strain>
    </source>
</reference>
<reference evidence="2" key="1">
    <citation type="journal article" date="2014" name="Int. J. Syst. Evol. Microbiol.">
        <title>Complete genome sequence of Corynebacterium casei LMG S-19264T (=DSM 44701T), isolated from a smear-ripened cheese.</title>
        <authorList>
            <consortium name="US DOE Joint Genome Institute (JGI-PGF)"/>
            <person name="Walter F."/>
            <person name="Albersmeier A."/>
            <person name="Kalinowski J."/>
            <person name="Ruckert C."/>
        </authorList>
    </citation>
    <scope>NUCLEOTIDE SEQUENCE</scope>
    <source>
        <strain evidence="2">JCM 4335</strain>
    </source>
</reference>
<feature type="signal peptide" evidence="1">
    <location>
        <begin position="1"/>
        <end position="23"/>
    </location>
</feature>
<dbReference type="Proteomes" id="UP000654123">
    <property type="component" value="Unassembled WGS sequence"/>
</dbReference>
<comment type="caution">
    <text evidence="2">The sequence shown here is derived from an EMBL/GenBank/DDBJ whole genome shotgun (WGS) entry which is preliminary data.</text>
</comment>
<evidence type="ECO:0008006" key="4">
    <source>
        <dbReference type="Google" id="ProtNLM"/>
    </source>
</evidence>
<dbReference type="AlphaFoldDB" id="A0A918EKW7"/>
<dbReference type="PROSITE" id="PS51257">
    <property type="entry name" value="PROKAR_LIPOPROTEIN"/>
    <property type="match status" value="1"/>
</dbReference>
<evidence type="ECO:0000313" key="2">
    <source>
        <dbReference type="EMBL" id="GGQ08806.1"/>
    </source>
</evidence>
<gene>
    <name evidence="2" type="ORF">GCM10010249_29050</name>
</gene>
<evidence type="ECO:0000256" key="1">
    <source>
        <dbReference type="SAM" id="SignalP"/>
    </source>
</evidence>
<name>A0A918EKW7_9ACTN</name>
<sequence>MRRPPALLALLAPLAAALTGCSASDAERTAVTTAALRFAGHAGGARPAAACGLLAPATREALARDPGPSCETGLSHAALPAPGRIRATDVYGHQARVVLEHDTYFVTRFPDGWKVRAAGCTPRPERPYDCRVKGD</sequence>
<organism evidence="2 3">
    <name type="scientific">Streptomyces roseolilacinus</name>
    <dbReference type="NCBI Taxonomy" id="66904"/>
    <lineage>
        <taxon>Bacteria</taxon>
        <taxon>Bacillati</taxon>
        <taxon>Actinomycetota</taxon>
        <taxon>Actinomycetes</taxon>
        <taxon>Kitasatosporales</taxon>
        <taxon>Streptomycetaceae</taxon>
        <taxon>Streptomyces</taxon>
    </lineage>
</organism>
<proteinExistence type="predicted"/>
<keyword evidence="3" id="KW-1185">Reference proteome</keyword>
<evidence type="ECO:0000313" key="3">
    <source>
        <dbReference type="Proteomes" id="UP000654123"/>
    </source>
</evidence>